<evidence type="ECO:0000256" key="3">
    <source>
        <dbReference type="SAM" id="MobiDB-lite"/>
    </source>
</evidence>
<dbReference type="InterPro" id="IPR039986">
    <property type="entry name" value="CFAP210"/>
</dbReference>
<feature type="region of interest" description="Disordered" evidence="3">
    <location>
        <begin position="490"/>
        <end position="512"/>
    </location>
</feature>
<evidence type="ECO:0000256" key="1">
    <source>
        <dbReference type="ARBA" id="ARBA00023054"/>
    </source>
</evidence>
<protein>
    <recommendedName>
        <fullName evidence="4">Trichohyalin-plectin-homology domain-containing protein</fullName>
    </recommendedName>
</protein>
<dbReference type="PANTHER" id="PTHR28663">
    <property type="entry name" value="COILED-COIL DOMAIN-CONTAINING PROTEIN 173"/>
    <property type="match status" value="1"/>
</dbReference>
<keyword evidence="6" id="KW-1185">Reference proteome</keyword>
<comment type="caution">
    <text evidence="5">The sequence shown here is derived from an EMBL/GenBank/DDBJ whole genome shotgun (WGS) entry which is preliminary data.</text>
</comment>
<dbReference type="GO" id="GO:0005879">
    <property type="term" value="C:axonemal microtubule"/>
    <property type="evidence" value="ECO:0007669"/>
    <property type="project" value="TreeGrafter"/>
</dbReference>
<dbReference type="Proteomes" id="UP001208570">
    <property type="component" value="Unassembled WGS sequence"/>
</dbReference>
<feature type="compositionally biased region" description="Gly residues" evidence="3">
    <location>
        <begin position="495"/>
        <end position="509"/>
    </location>
</feature>
<feature type="coiled-coil region" evidence="2">
    <location>
        <begin position="99"/>
        <end position="204"/>
    </location>
</feature>
<evidence type="ECO:0000313" key="5">
    <source>
        <dbReference type="EMBL" id="KAK2148070.1"/>
    </source>
</evidence>
<dbReference type="EMBL" id="JAODUP010000518">
    <property type="protein sequence ID" value="KAK2148070.1"/>
    <property type="molecule type" value="Genomic_DNA"/>
</dbReference>
<dbReference type="Pfam" id="PF13868">
    <property type="entry name" value="TPH"/>
    <property type="match status" value="1"/>
</dbReference>
<keyword evidence="1 2" id="KW-0175">Coiled coil</keyword>
<evidence type="ECO:0000256" key="2">
    <source>
        <dbReference type="SAM" id="Coils"/>
    </source>
</evidence>
<accession>A0AAD9J9B4</accession>
<dbReference type="AlphaFoldDB" id="A0AAD9J9B4"/>
<feature type="coiled-coil region" evidence="2">
    <location>
        <begin position="305"/>
        <end position="379"/>
    </location>
</feature>
<organism evidence="5 6">
    <name type="scientific">Paralvinella palmiformis</name>
    <dbReference type="NCBI Taxonomy" id="53620"/>
    <lineage>
        <taxon>Eukaryota</taxon>
        <taxon>Metazoa</taxon>
        <taxon>Spiralia</taxon>
        <taxon>Lophotrochozoa</taxon>
        <taxon>Annelida</taxon>
        <taxon>Polychaeta</taxon>
        <taxon>Sedentaria</taxon>
        <taxon>Canalipalpata</taxon>
        <taxon>Terebellida</taxon>
        <taxon>Terebelliformia</taxon>
        <taxon>Alvinellidae</taxon>
        <taxon>Paralvinella</taxon>
    </lineage>
</organism>
<proteinExistence type="predicted"/>
<dbReference type="PANTHER" id="PTHR28663:SF1">
    <property type="entry name" value="CILIA- AND FLAGELLA- ASSOCIATED PROTEIN 210"/>
    <property type="match status" value="1"/>
</dbReference>
<evidence type="ECO:0000259" key="4">
    <source>
        <dbReference type="Pfam" id="PF13868"/>
    </source>
</evidence>
<feature type="coiled-coil region" evidence="2">
    <location>
        <begin position="229"/>
        <end position="263"/>
    </location>
</feature>
<evidence type="ECO:0000313" key="6">
    <source>
        <dbReference type="Proteomes" id="UP001208570"/>
    </source>
</evidence>
<feature type="domain" description="Trichohyalin-plectin-homology" evidence="4">
    <location>
        <begin position="139"/>
        <end position="477"/>
    </location>
</feature>
<sequence>MSAPVLHGRRKGLVRSPQIGIDYNNQPHSAMLQPDIRQVTVLKKEDWERIQYQLNKRTIEQEKIRGAREAKERLHQLSKERVKNWSNTIVGQRQRKLEARKIRDEKEEEEKKAVDIEEAKYQAEKRKEAIEKAKTQQYYQTDRVKGFHGALILTEVLKERDAQLELKALKEKANNGNDKEWSMQSQQELEKATLKAQMEALEQKQKMREIAVFQKAQIHGHLNERDFDANKERIEGEELKRLAAQYEMEKKRLEEIRNAEARQLMSDNLKQIEDVEKMRHVLKQQDEEEDEECRIFAAAKRKMMKLRLEKEKQLHNEKQERLEKIRSKLHAQLQQLKDDEDERIRRALEEAEAKRVREEAQKEAQMRKVHEQIAKHRDQVMMESEREAAENRQKELEMLAIRREADDLFALNEAEKQRRKFEEAKGLEGFLLGQANERKTLTDKERDEQLALDKRNEELIGVEEKQFQEYARRVIDHCEKSGRNTIPLKKAAREGAGGGLGPVFPGKGGIRPSYMTSDQSGVQMPNYQRGTTDEVKESIYGKGPTSKRLGFVW</sequence>
<gene>
    <name evidence="5" type="ORF">LSH36_518g02010</name>
</gene>
<reference evidence="5" key="1">
    <citation type="journal article" date="2023" name="Mol. Biol. Evol.">
        <title>Third-Generation Sequencing Reveals the Adaptive Role of the Epigenome in Three Deep-Sea Polychaetes.</title>
        <authorList>
            <person name="Perez M."/>
            <person name="Aroh O."/>
            <person name="Sun Y."/>
            <person name="Lan Y."/>
            <person name="Juniper S.K."/>
            <person name="Young C.R."/>
            <person name="Angers B."/>
            <person name="Qian P.Y."/>
        </authorList>
    </citation>
    <scope>NUCLEOTIDE SEQUENCE</scope>
    <source>
        <strain evidence="5">P08H-3</strain>
    </source>
</reference>
<name>A0AAD9J9B4_9ANNE</name>
<dbReference type="InterPro" id="IPR043597">
    <property type="entry name" value="TPH_dom"/>
</dbReference>